<evidence type="ECO:0000313" key="2">
    <source>
        <dbReference type="EMBL" id="EGF99571.1"/>
    </source>
</evidence>
<feature type="compositionally biased region" description="Low complexity" evidence="1">
    <location>
        <begin position="1"/>
        <end position="14"/>
    </location>
</feature>
<evidence type="ECO:0000256" key="1">
    <source>
        <dbReference type="SAM" id="MobiDB-lite"/>
    </source>
</evidence>
<dbReference type="GO" id="GO:0045944">
    <property type="term" value="P:positive regulation of transcription by RNA polymerase II"/>
    <property type="evidence" value="ECO:0007669"/>
    <property type="project" value="InterPro"/>
</dbReference>
<dbReference type="AlphaFoldDB" id="F4S740"/>
<dbReference type="STRING" id="747676.F4S740"/>
<sequence>MQAPTTSNTPSSLMLPPPPISTLPDPNPMVTEPFEQRKQLDNFVKEFAPHQGYGIIIGHSGRDPYLYCKYDCHCGGKPAKRKGQTDSNECDPPKKTRSIKIGCPFKMKATFHKERRTWTLHHENTYHNHGPMEMEIPDITSSIAPTSFPKAEQTLDLDPSHKPIDTSLQSQLLSISNRILSMTASQQDEIIQSIHKLLDAVCNVPEDKIPTNLPDPHQDAAIQLLDDLEQFNELIQFQSPLHVKDNDTSIMYCQEPEKSPTRPSSTDIDALNITVMNNQPLMNDQPSFDSIYSFLLEDLLQPSLQPSVQTNCQVLDATPEIDVNSAAEHHEPSSHDHARNIDQEASVPSTLPSLSFNKVPISPHPVGDTLQVPIPQARTTRSTIKKTASVSPCRTRSKVDLVTGVAAQSGVKRTQISRTCSTLSAKKHK</sequence>
<dbReference type="HOGENOM" id="CLU_594568_0_0_1"/>
<feature type="compositionally biased region" description="Pro residues" evidence="1">
    <location>
        <begin position="15"/>
        <end position="24"/>
    </location>
</feature>
<reference evidence="3" key="1">
    <citation type="journal article" date="2011" name="Proc. Natl. Acad. Sci. U.S.A.">
        <title>Obligate biotrophy features unraveled by the genomic analysis of rust fungi.</title>
        <authorList>
            <person name="Duplessis S."/>
            <person name="Cuomo C.A."/>
            <person name="Lin Y.-C."/>
            <person name="Aerts A."/>
            <person name="Tisserant E."/>
            <person name="Veneault-Fourrey C."/>
            <person name="Joly D.L."/>
            <person name="Hacquard S."/>
            <person name="Amselem J."/>
            <person name="Cantarel B.L."/>
            <person name="Chiu R."/>
            <person name="Coutinho P.M."/>
            <person name="Feau N."/>
            <person name="Field M."/>
            <person name="Frey P."/>
            <person name="Gelhaye E."/>
            <person name="Goldberg J."/>
            <person name="Grabherr M.G."/>
            <person name="Kodira C.D."/>
            <person name="Kohler A."/>
            <person name="Kuees U."/>
            <person name="Lindquist E.A."/>
            <person name="Lucas S.M."/>
            <person name="Mago R."/>
            <person name="Mauceli E."/>
            <person name="Morin E."/>
            <person name="Murat C."/>
            <person name="Pangilinan J.L."/>
            <person name="Park R."/>
            <person name="Pearson M."/>
            <person name="Quesneville H."/>
            <person name="Rouhier N."/>
            <person name="Sakthikumar S."/>
            <person name="Salamov A.A."/>
            <person name="Schmutz J."/>
            <person name="Selles B."/>
            <person name="Shapiro H."/>
            <person name="Tanguay P."/>
            <person name="Tuskan G.A."/>
            <person name="Henrissat B."/>
            <person name="Van de Peer Y."/>
            <person name="Rouze P."/>
            <person name="Ellis J.G."/>
            <person name="Dodds P.N."/>
            <person name="Schein J.E."/>
            <person name="Zhong S."/>
            <person name="Hamelin R.C."/>
            <person name="Grigoriev I.V."/>
            <person name="Szabo L.J."/>
            <person name="Martin F."/>
        </authorList>
    </citation>
    <scope>NUCLEOTIDE SEQUENCE [LARGE SCALE GENOMIC DNA]</scope>
    <source>
        <strain evidence="3">98AG31 / pathotype 3-4-7</strain>
    </source>
</reference>
<dbReference type="InParanoid" id="F4S740"/>
<name>F4S740_MELLP</name>
<dbReference type="eggNOG" id="ENOG502S3H3">
    <property type="taxonomic scope" value="Eukaryota"/>
</dbReference>
<evidence type="ECO:0008006" key="4">
    <source>
        <dbReference type="Google" id="ProtNLM"/>
    </source>
</evidence>
<gene>
    <name evidence="2" type="ORF">MELLADRAFT_112636</name>
</gene>
<accession>F4S740</accession>
<protein>
    <recommendedName>
        <fullName evidence="4">FAR1 domain-containing protein</fullName>
    </recommendedName>
</protein>
<evidence type="ECO:0000313" key="3">
    <source>
        <dbReference type="Proteomes" id="UP000001072"/>
    </source>
</evidence>
<dbReference type="RefSeq" id="XP_007417189.1">
    <property type="nucleotide sequence ID" value="XM_007417127.1"/>
</dbReference>
<dbReference type="GO" id="GO:0000981">
    <property type="term" value="F:DNA-binding transcription factor activity, RNA polymerase II-specific"/>
    <property type="evidence" value="ECO:0007669"/>
    <property type="project" value="InterPro"/>
</dbReference>
<dbReference type="EMBL" id="GL883157">
    <property type="protein sequence ID" value="EGF99571.1"/>
    <property type="molecule type" value="Genomic_DNA"/>
</dbReference>
<dbReference type="OrthoDB" id="16547at2759"/>
<keyword evidence="3" id="KW-1185">Reference proteome</keyword>
<feature type="region of interest" description="Disordered" evidence="1">
    <location>
        <begin position="1"/>
        <end position="24"/>
    </location>
</feature>
<dbReference type="InterPro" id="IPR014842">
    <property type="entry name" value="AFT"/>
</dbReference>
<dbReference type="Pfam" id="PF08731">
    <property type="entry name" value="AFT"/>
    <property type="match status" value="1"/>
</dbReference>
<organism evidence="3">
    <name type="scientific">Melampsora larici-populina (strain 98AG31 / pathotype 3-4-7)</name>
    <name type="common">Poplar leaf rust fungus</name>
    <dbReference type="NCBI Taxonomy" id="747676"/>
    <lineage>
        <taxon>Eukaryota</taxon>
        <taxon>Fungi</taxon>
        <taxon>Dikarya</taxon>
        <taxon>Basidiomycota</taxon>
        <taxon>Pucciniomycotina</taxon>
        <taxon>Pucciniomycetes</taxon>
        <taxon>Pucciniales</taxon>
        <taxon>Melampsoraceae</taxon>
        <taxon>Melampsora</taxon>
    </lineage>
</organism>
<dbReference type="GeneID" id="18924746"/>
<dbReference type="GO" id="GO:0010106">
    <property type="term" value="P:cellular response to iron ion starvation"/>
    <property type="evidence" value="ECO:0007669"/>
    <property type="project" value="InterPro"/>
</dbReference>
<dbReference type="KEGG" id="mlr:MELLADRAFT_112636"/>
<dbReference type="Proteomes" id="UP000001072">
    <property type="component" value="Unassembled WGS sequence"/>
</dbReference>
<dbReference type="VEuPathDB" id="FungiDB:MELLADRAFT_112636"/>
<proteinExistence type="predicted"/>